<comment type="caution">
    <text evidence="4">Lacks conserved residue(s) required for the propagation of feature annotation.</text>
</comment>
<keyword evidence="2 4" id="KW-0479">Metal-binding</keyword>
<comment type="caution">
    <text evidence="7">The sequence shown here is derived from an EMBL/GenBank/DDBJ whole genome shotgun (WGS) entry which is preliminary data.</text>
</comment>
<organism evidence="7 8">
    <name type="scientific">Pieris macdunnoughi</name>
    <dbReference type="NCBI Taxonomy" id="345717"/>
    <lineage>
        <taxon>Eukaryota</taxon>
        <taxon>Metazoa</taxon>
        <taxon>Ecdysozoa</taxon>
        <taxon>Arthropoda</taxon>
        <taxon>Hexapoda</taxon>
        <taxon>Insecta</taxon>
        <taxon>Pterygota</taxon>
        <taxon>Neoptera</taxon>
        <taxon>Endopterygota</taxon>
        <taxon>Lepidoptera</taxon>
        <taxon>Glossata</taxon>
        <taxon>Ditrysia</taxon>
        <taxon>Papilionoidea</taxon>
        <taxon>Pieridae</taxon>
        <taxon>Pierinae</taxon>
        <taxon>Pieris</taxon>
    </lineage>
</organism>
<dbReference type="Pfam" id="PF00487">
    <property type="entry name" value="FA_desaturase"/>
    <property type="match status" value="1"/>
</dbReference>
<keyword evidence="4" id="KW-1133">Transmembrane helix</keyword>
<dbReference type="InterPro" id="IPR053100">
    <property type="entry name" value="Cytochrome_b5-related"/>
</dbReference>
<dbReference type="PROSITE" id="PS50255">
    <property type="entry name" value="CYTOCHROME_B5_2"/>
    <property type="match status" value="1"/>
</dbReference>
<keyword evidence="1 4" id="KW-0349">Heme</keyword>
<dbReference type="EMBL" id="CAJOBZ010000003">
    <property type="protein sequence ID" value="CAF4767593.1"/>
    <property type="molecule type" value="Genomic_DNA"/>
</dbReference>
<reference evidence="7" key="1">
    <citation type="submission" date="2021-02" db="EMBL/GenBank/DDBJ databases">
        <authorList>
            <person name="Steward A R."/>
        </authorList>
    </citation>
    <scope>NUCLEOTIDE SEQUENCE</scope>
</reference>
<dbReference type="InterPro" id="IPR036400">
    <property type="entry name" value="Cyt_B5-like_heme/steroid_sf"/>
</dbReference>
<feature type="transmembrane region" description="Helical" evidence="4">
    <location>
        <begin position="254"/>
        <end position="276"/>
    </location>
</feature>
<dbReference type="InterPro" id="IPR001199">
    <property type="entry name" value="Cyt_B5-like_heme/steroid-bd"/>
</dbReference>
<name>A0A821MGH0_9NEOP</name>
<dbReference type="OrthoDB" id="260519at2759"/>
<evidence type="ECO:0000256" key="2">
    <source>
        <dbReference type="ARBA" id="ARBA00022723"/>
    </source>
</evidence>
<dbReference type="InterPro" id="IPR018506">
    <property type="entry name" value="Cyt_B5_heme-BS"/>
</dbReference>
<dbReference type="Pfam" id="PF00173">
    <property type="entry name" value="Cyt-b5"/>
    <property type="match status" value="1"/>
</dbReference>
<evidence type="ECO:0000313" key="7">
    <source>
        <dbReference type="EMBL" id="CAF4767593.1"/>
    </source>
</evidence>
<dbReference type="SMART" id="SM01117">
    <property type="entry name" value="Cyt-b5"/>
    <property type="match status" value="1"/>
</dbReference>
<dbReference type="Proteomes" id="UP000663880">
    <property type="component" value="Unassembled WGS sequence"/>
</dbReference>
<dbReference type="GO" id="GO:0006629">
    <property type="term" value="P:lipid metabolic process"/>
    <property type="evidence" value="ECO:0007669"/>
    <property type="project" value="InterPro"/>
</dbReference>
<keyword evidence="4" id="KW-0812">Transmembrane</keyword>
<dbReference type="GO" id="GO:0046872">
    <property type="term" value="F:metal ion binding"/>
    <property type="evidence" value="ECO:0007669"/>
    <property type="project" value="UniProtKB-UniRule"/>
</dbReference>
<dbReference type="PANTHER" id="PTHR16740">
    <property type="entry name" value="CYTOCHROME B5-RELATED PROTEIN-RELATED"/>
    <property type="match status" value="1"/>
</dbReference>
<feature type="transmembrane region" description="Helical" evidence="4">
    <location>
        <begin position="167"/>
        <end position="189"/>
    </location>
</feature>
<dbReference type="PROSITE" id="PS00191">
    <property type="entry name" value="CYTOCHROME_B5_1"/>
    <property type="match status" value="1"/>
</dbReference>
<sequence length="442" mass="51091">MAPNNQRQVSFPNLPYPHLRDIPPKTGRQWLDGKRKQDGAENLWRIHDNLYDLTEFISSHPGGTQWLEYTKGTDITEQFVTHHLGGVAESIIPKYFVRKANSQRNSPFTFAEDDFYVSLKTKIVDKIKDIPKDARKKSDNVTDALLILFIIGGPLCCWTWTQNLLLGLVSTVILGYVLSALTVCAHNYFHRSDSWRMYLFNFSGFSYADWRITHAMSHHLHTNTAQDIEIGLLEPFLQFMPNPDKPIWAQMAAFYYPIVFAFVSLGCLLKEFGAGIVRYRGASVTWAHTLPYTVPVWMWLASGLYLPWTIAIWLLSLMIASEFFMVYGLTAGHHAHTNFFEGDVPRSEQLDWGIHQLDTVIERAEYAGNHFKSITRFGDHALHHLFPTLDHAELKYLYPTLLEHCEKFEMQLRTTTFYGALLSQSKQLIRKRPNNFREKKIK</sequence>
<proteinExistence type="inferred from homology"/>
<comment type="similarity">
    <text evidence="4">Belongs to the cytochrome b5 family.</text>
</comment>
<evidence type="ECO:0000313" key="8">
    <source>
        <dbReference type="Proteomes" id="UP000663880"/>
    </source>
</evidence>
<keyword evidence="4" id="KW-0472">Membrane</keyword>
<dbReference type="Gene3D" id="3.10.120.10">
    <property type="entry name" value="Cytochrome b5-like heme/steroid binding domain"/>
    <property type="match status" value="1"/>
</dbReference>
<gene>
    <name evidence="7" type="ORF">PMACD_LOCUS1642</name>
</gene>
<keyword evidence="8" id="KW-1185">Reference proteome</keyword>
<dbReference type="InterPro" id="IPR005804">
    <property type="entry name" value="FA_desaturase_dom"/>
</dbReference>
<evidence type="ECO:0000256" key="1">
    <source>
        <dbReference type="ARBA" id="ARBA00022617"/>
    </source>
</evidence>
<feature type="region of interest" description="Disordered" evidence="5">
    <location>
        <begin position="1"/>
        <end position="34"/>
    </location>
</feature>
<evidence type="ECO:0000256" key="4">
    <source>
        <dbReference type="RuleBase" id="RU362121"/>
    </source>
</evidence>
<evidence type="ECO:0000256" key="5">
    <source>
        <dbReference type="SAM" id="MobiDB-lite"/>
    </source>
</evidence>
<evidence type="ECO:0000256" key="3">
    <source>
        <dbReference type="ARBA" id="ARBA00023004"/>
    </source>
</evidence>
<accession>A0A821MGH0</accession>
<feature type="transmembrane region" description="Helical" evidence="4">
    <location>
        <begin position="296"/>
        <end position="315"/>
    </location>
</feature>
<evidence type="ECO:0000259" key="6">
    <source>
        <dbReference type="PROSITE" id="PS50255"/>
    </source>
</evidence>
<keyword evidence="3 4" id="KW-0408">Iron</keyword>
<feature type="compositionally biased region" description="Polar residues" evidence="5">
    <location>
        <begin position="1"/>
        <end position="11"/>
    </location>
</feature>
<feature type="transmembrane region" description="Helical" evidence="4">
    <location>
        <begin position="141"/>
        <end position="161"/>
    </location>
</feature>
<dbReference type="AlphaFoldDB" id="A0A821MGH0"/>
<dbReference type="GO" id="GO:0020037">
    <property type="term" value="F:heme binding"/>
    <property type="evidence" value="ECO:0007669"/>
    <property type="project" value="UniProtKB-UniRule"/>
</dbReference>
<feature type="domain" description="Cytochrome b5 heme-binding" evidence="6">
    <location>
        <begin position="35"/>
        <end position="101"/>
    </location>
</feature>
<dbReference type="PANTHER" id="PTHR16740:SF1">
    <property type="entry name" value="CYTOCHROME B5-RELATED PROTEIN-RELATED"/>
    <property type="match status" value="1"/>
</dbReference>
<protein>
    <recommendedName>
        <fullName evidence="6">Cytochrome b5 heme-binding domain-containing protein</fullName>
    </recommendedName>
</protein>
<dbReference type="SUPFAM" id="SSF55856">
    <property type="entry name" value="Cytochrome b5-like heme/steroid binding domain"/>
    <property type="match status" value="1"/>
</dbReference>